<organism evidence="1 2">
    <name type="scientific">Actinoallomurus oryzae</name>
    <dbReference type="NCBI Taxonomy" id="502180"/>
    <lineage>
        <taxon>Bacteria</taxon>
        <taxon>Bacillati</taxon>
        <taxon>Actinomycetota</taxon>
        <taxon>Actinomycetes</taxon>
        <taxon>Streptosporangiales</taxon>
        <taxon>Thermomonosporaceae</taxon>
        <taxon>Actinoallomurus</taxon>
    </lineage>
</organism>
<name>A0ABP8R9H1_9ACTN</name>
<reference evidence="2" key="1">
    <citation type="journal article" date="2019" name="Int. J. Syst. Evol. Microbiol.">
        <title>The Global Catalogue of Microorganisms (GCM) 10K type strain sequencing project: providing services to taxonomists for standard genome sequencing and annotation.</title>
        <authorList>
            <consortium name="The Broad Institute Genomics Platform"/>
            <consortium name="The Broad Institute Genome Sequencing Center for Infectious Disease"/>
            <person name="Wu L."/>
            <person name="Ma J."/>
        </authorList>
    </citation>
    <scope>NUCLEOTIDE SEQUENCE [LARGE SCALE GENOMIC DNA]</scope>
    <source>
        <strain evidence="2">JCM 17933</strain>
    </source>
</reference>
<protein>
    <submittedName>
        <fullName evidence="1">Uncharacterized protein</fullName>
    </submittedName>
</protein>
<evidence type="ECO:0000313" key="1">
    <source>
        <dbReference type="EMBL" id="GAA4521195.1"/>
    </source>
</evidence>
<dbReference type="EMBL" id="BAABHF010000069">
    <property type="protein sequence ID" value="GAA4521195.1"/>
    <property type="molecule type" value="Genomic_DNA"/>
</dbReference>
<proteinExistence type="predicted"/>
<comment type="caution">
    <text evidence="1">The sequence shown here is derived from an EMBL/GenBank/DDBJ whole genome shotgun (WGS) entry which is preliminary data.</text>
</comment>
<sequence length="68" mass="7673">MVHCRPDIEACRSARIAGSATLTMEMSMTTTIMLVQQIARIRRRWRWLRSPAVVSGGVGELMIDDARI</sequence>
<accession>A0ABP8R9H1</accession>
<keyword evidence="2" id="KW-1185">Reference proteome</keyword>
<gene>
    <name evidence="1" type="ORF">GCM10023191_099230</name>
</gene>
<dbReference type="Proteomes" id="UP001500503">
    <property type="component" value="Unassembled WGS sequence"/>
</dbReference>
<evidence type="ECO:0000313" key="2">
    <source>
        <dbReference type="Proteomes" id="UP001500503"/>
    </source>
</evidence>